<evidence type="ECO:0000256" key="1">
    <source>
        <dbReference type="SAM" id="MobiDB-lite"/>
    </source>
</evidence>
<organism evidence="2">
    <name type="scientific">Racemicystis crocea</name>
    <dbReference type="NCBI Taxonomy" id="1707966"/>
    <lineage>
        <taxon>Bacteria</taxon>
        <taxon>Pseudomonadati</taxon>
        <taxon>Myxococcota</taxon>
        <taxon>Polyangia</taxon>
        <taxon>Polyangiales</taxon>
        <taxon>Polyangiaceae</taxon>
    </lineage>
</organism>
<sequence>MDRSANRPERSPYRHPALVERGERPPLLPRTRARWSKPGPLSLSIGGSLLVHVIALAALAKAPSPTLEDGRSDRGYDGFPKAFVLHAQLMREIDSFPPSEAVQACFDQATVDPEGAMLLDARSYGYATWDPGWISIEAAPASPSPSEREGHERWLHGDAEACFNTAMGAGWSGSGRVAIRLMRRDERTVIAQTMAIDESASDPRLLCCLREMQAAVAPFVRLGAETRYSIHLGDEGIILSRNPFPG</sequence>
<accession>A0A3S5GYN3</accession>
<name>A0A3S5GYN3_9BACT</name>
<dbReference type="AlphaFoldDB" id="A0A3S5GYN3"/>
<feature type="region of interest" description="Disordered" evidence="1">
    <location>
        <begin position="1"/>
        <end position="33"/>
    </location>
</feature>
<dbReference type="EMBL" id="MH908924">
    <property type="protein sequence ID" value="AYM54546.1"/>
    <property type="molecule type" value="Genomic_DNA"/>
</dbReference>
<reference evidence="2" key="1">
    <citation type="journal article" date="2018" name="J. Ind. Microbiol. Biotechnol.">
        <title>Genome mining reveals uncommon alkylpyrones as type III PKS products from myxobacteria.</title>
        <authorList>
            <person name="Hug J.J."/>
            <person name="Panter F."/>
            <person name="Krug D."/>
            <person name="Muller R."/>
        </authorList>
    </citation>
    <scope>NUCLEOTIDE SEQUENCE</scope>
    <source>
        <strain evidence="2">SBSr021</strain>
    </source>
</reference>
<evidence type="ECO:0000313" key="2">
    <source>
        <dbReference type="EMBL" id="AYM54546.1"/>
    </source>
</evidence>
<feature type="compositionally biased region" description="Basic and acidic residues" evidence="1">
    <location>
        <begin position="1"/>
        <end position="24"/>
    </location>
</feature>
<protein>
    <submittedName>
        <fullName evidence="2">Uncharacterized protein</fullName>
    </submittedName>
</protein>
<proteinExistence type="predicted"/>